<gene>
    <name evidence="2" type="ORF">Sspor_18610</name>
</gene>
<organism evidence="2 3">
    <name type="scientific">Streptomyces spororaveus</name>
    <dbReference type="NCBI Taxonomy" id="284039"/>
    <lineage>
        <taxon>Bacteria</taxon>
        <taxon>Bacillati</taxon>
        <taxon>Actinomycetota</taxon>
        <taxon>Actinomycetes</taxon>
        <taxon>Kitasatosporales</taxon>
        <taxon>Streptomycetaceae</taxon>
        <taxon>Streptomyces</taxon>
    </lineage>
</organism>
<dbReference type="EMBL" id="BNED01000005">
    <property type="protein sequence ID" value="GHI76300.1"/>
    <property type="molecule type" value="Genomic_DNA"/>
</dbReference>
<dbReference type="RefSeq" id="WP_202198514.1">
    <property type="nucleotide sequence ID" value="NZ_BAAATO010000006.1"/>
</dbReference>
<keyword evidence="3" id="KW-1185">Reference proteome</keyword>
<comment type="caution">
    <text evidence="2">The sequence shown here is derived from an EMBL/GenBank/DDBJ whole genome shotgun (WGS) entry which is preliminary data.</text>
</comment>
<accession>A0ABQ3T7G6</accession>
<feature type="region of interest" description="Disordered" evidence="1">
    <location>
        <begin position="185"/>
        <end position="205"/>
    </location>
</feature>
<dbReference type="Proteomes" id="UP000608522">
    <property type="component" value="Unassembled WGS sequence"/>
</dbReference>
<proteinExistence type="predicted"/>
<evidence type="ECO:0000313" key="3">
    <source>
        <dbReference type="Proteomes" id="UP000608522"/>
    </source>
</evidence>
<evidence type="ECO:0000256" key="1">
    <source>
        <dbReference type="SAM" id="MobiDB-lite"/>
    </source>
</evidence>
<feature type="region of interest" description="Disordered" evidence="1">
    <location>
        <begin position="1"/>
        <end position="36"/>
    </location>
</feature>
<protein>
    <submittedName>
        <fullName evidence="2">Uncharacterized protein</fullName>
    </submittedName>
</protein>
<evidence type="ECO:0000313" key="2">
    <source>
        <dbReference type="EMBL" id="GHI76300.1"/>
    </source>
</evidence>
<feature type="compositionally biased region" description="Basic residues" evidence="1">
    <location>
        <begin position="1"/>
        <end position="11"/>
    </location>
</feature>
<sequence>MSRKSARRNSAPRKSDPSAAGQAKKPTGLTRRKEVREFEADMKLRTLRPDELLHPAQLLARFTERASELIAQLPDDVRPTPATVNAALRQGVLEAFRTRDEHIARLVETDLVASNPDQAARVIRRAVRASLVDMGVRVVEEADEQELFVVVEGEGDGFELVRPAYVDQATDKLLLAGQLRRIPVPRSLPEQDGTSAVDARGDDAK</sequence>
<reference evidence="3" key="1">
    <citation type="submission" date="2023-07" db="EMBL/GenBank/DDBJ databases">
        <title>Whole genome shotgun sequence of Streptomyces spororaveus NBRC 15456.</title>
        <authorList>
            <person name="Komaki H."/>
            <person name="Tamura T."/>
        </authorList>
    </citation>
    <scope>NUCLEOTIDE SEQUENCE [LARGE SCALE GENOMIC DNA]</scope>
    <source>
        <strain evidence="3">NBRC 15456</strain>
    </source>
</reference>
<name>A0ABQ3T7G6_9ACTN</name>